<dbReference type="RefSeq" id="WP_288230917.1">
    <property type="nucleotide sequence ID" value="NZ_DBFWWU010000141.1"/>
</dbReference>
<gene>
    <name evidence="10" type="ORF">FYJ44_05435</name>
</gene>
<evidence type="ECO:0000256" key="4">
    <source>
        <dbReference type="ARBA" id="ARBA00022723"/>
    </source>
</evidence>
<evidence type="ECO:0000256" key="3">
    <source>
        <dbReference type="ARBA" id="ARBA00022679"/>
    </source>
</evidence>
<dbReference type="PANTHER" id="PTHR30616">
    <property type="entry name" value="UNCHARACTERIZED PROTEIN YFIH"/>
    <property type="match status" value="1"/>
</dbReference>
<comment type="catalytic activity">
    <reaction evidence="1">
        <text>inosine + phosphate = alpha-D-ribose 1-phosphate + hypoxanthine</text>
        <dbReference type="Rhea" id="RHEA:27646"/>
        <dbReference type="ChEBI" id="CHEBI:17368"/>
        <dbReference type="ChEBI" id="CHEBI:17596"/>
        <dbReference type="ChEBI" id="CHEBI:43474"/>
        <dbReference type="ChEBI" id="CHEBI:57720"/>
        <dbReference type="EC" id="2.4.2.1"/>
    </reaction>
    <physiologicalReaction direction="left-to-right" evidence="1">
        <dbReference type="Rhea" id="RHEA:27647"/>
    </physiologicalReaction>
</comment>
<evidence type="ECO:0000256" key="9">
    <source>
        <dbReference type="ARBA" id="ARBA00049893"/>
    </source>
</evidence>
<dbReference type="AlphaFoldDB" id="A0A6L5XJV3"/>
<keyword evidence="4" id="KW-0479">Metal-binding</keyword>
<comment type="catalytic activity">
    <reaction evidence="7">
        <text>adenosine + H2O + H(+) = inosine + NH4(+)</text>
        <dbReference type="Rhea" id="RHEA:24408"/>
        <dbReference type="ChEBI" id="CHEBI:15377"/>
        <dbReference type="ChEBI" id="CHEBI:15378"/>
        <dbReference type="ChEBI" id="CHEBI:16335"/>
        <dbReference type="ChEBI" id="CHEBI:17596"/>
        <dbReference type="ChEBI" id="CHEBI:28938"/>
        <dbReference type="EC" id="3.5.4.4"/>
    </reaction>
    <physiologicalReaction direction="left-to-right" evidence="7">
        <dbReference type="Rhea" id="RHEA:24409"/>
    </physiologicalReaction>
</comment>
<dbReference type="GO" id="GO:0017061">
    <property type="term" value="F:S-methyl-5-thioadenosine phosphorylase activity"/>
    <property type="evidence" value="ECO:0007669"/>
    <property type="project" value="UniProtKB-EC"/>
</dbReference>
<evidence type="ECO:0000256" key="2">
    <source>
        <dbReference type="ARBA" id="ARBA00007353"/>
    </source>
</evidence>
<dbReference type="Pfam" id="PF02578">
    <property type="entry name" value="Cu-oxidase_4"/>
    <property type="match status" value="1"/>
</dbReference>
<dbReference type="InterPro" id="IPR003730">
    <property type="entry name" value="Cu_polyphenol_OxRdtase"/>
</dbReference>
<evidence type="ECO:0000256" key="7">
    <source>
        <dbReference type="ARBA" id="ARBA00047989"/>
    </source>
</evidence>
<comment type="similarity">
    <text evidence="2">Belongs to the purine nucleoside phosphorylase YfiH/LACC1 family.</text>
</comment>
<keyword evidence="11" id="KW-1185">Reference proteome</keyword>
<evidence type="ECO:0000256" key="1">
    <source>
        <dbReference type="ARBA" id="ARBA00000553"/>
    </source>
</evidence>
<dbReference type="SUPFAM" id="SSF64438">
    <property type="entry name" value="CNF1/YfiH-like putative cysteine hydrolases"/>
    <property type="match status" value="1"/>
</dbReference>
<keyword evidence="5" id="KW-0378">Hydrolase</keyword>
<comment type="catalytic activity">
    <reaction evidence="9">
        <text>S-methyl-5'-thioadenosine + phosphate = 5-(methylsulfanyl)-alpha-D-ribose 1-phosphate + adenine</text>
        <dbReference type="Rhea" id="RHEA:11852"/>
        <dbReference type="ChEBI" id="CHEBI:16708"/>
        <dbReference type="ChEBI" id="CHEBI:17509"/>
        <dbReference type="ChEBI" id="CHEBI:43474"/>
        <dbReference type="ChEBI" id="CHEBI:58533"/>
        <dbReference type="EC" id="2.4.2.28"/>
    </reaction>
    <physiologicalReaction direction="left-to-right" evidence="9">
        <dbReference type="Rhea" id="RHEA:11853"/>
    </physiologicalReaction>
</comment>
<comment type="caution">
    <text evidence="10">The sequence shown here is derived from an EMBL/GenBank/DDBJ whole genome shotgun (WGS) entry which is preliminary data.</text>
</comment>
<reference evidence="10 11" key="1">
    <citation type="submission" date="2019-09" db="EMBL/GenBank/DDBJ databases">
        <title>In-depth cultivation of the pig gut microbiome towards novel bacterial diversity and tailored functional studies.</title>
        <authorList>
            <person name="Wylensek D."/>
            <person name="Hitch T.C.A."/>
            <person name="Clavel T."/>
        </authorList>
    </citation>
    <scope>NUCLEOTIDE SEQUENCE [LARGE SCALE GENOMIC DNA]</scope>
    <source>
        <strain evidence="10 11">PG-178-WT-4</strain>
    </source>
</reference>
<dbReference type="EMBL" id="VUMH01000004">
    <property type="protein sequence ID" value="MSS27503.1"/>
    <property type="molecule type" value="Genomic_DNA"/>
</dbReference>
<name>A0A6L5XJV3_9BACT</name>
<protein>
    <submittedName>
        <fullName evidence="10">Laccase domain-containing protein</fullName>
    </submittedName>
</protein>
<evidence type="ECO:0000313" key="10">
    <source>
        <dbReference type="EMBL" id="MSS27503.1"/>
    </source>
</evidence>
<dbReference type="InterPro" id="IPR011324">
    <property type="entry name" value="Cytotoxic_necrot_fac-like_cat"/>
</dbReference>
<comment type="catalytic activity">
    <reaction evidence="8">
        <text>adenosine + phosphate = alpha-D-ribose 1-phosphate + adenine</text>
        <dbReference type="Rhea" id="RHEA:27642"/>
        <dbReference type="ChEBI" id="CHEBI:16335"/>
        <dbReference type="ChEBI" id="CHEBI:16708"/>
        <dbReference type="ChEBI" id="CHEBI:43474"/>
        <dbReference type="ChEBI" id="CHEBI:57720"/>
        <dbReference type="EC" id="2.4.2.1"/>
    </reaction>
    <physiologicalReaction direction="left-to-right" evidence="8">
        <dbReference type="Rhea" id="RHEA:27643"/>
    </physiologicalReaction>
</comment>
<sequence length="254" mass="28163">MSVNYIPFQFPGLENVRCAFQVRAAMPGGRYRDAYDGGNISFSTDDDPDRVTGNRRGMLAALQACGLAAWAELNQVHGDALVFEPEAVACEARPAAEGDGMVTSRPGLGLLIKTADCQPILLAHKSGRYVAALHAGWRGNRCDFPGTGVARFCARYDLKARDLLAVRGPSLGPGRAEFVNFEREWSDDFRPWFDLDTQTMDLWSLTRYQLRQAGLPERQIYGLDLCTASNTAQFFSYRREKKSGRQASLIWIAA</sequence>
<dbReference type="Proteomes" id="UP000477488">
    <property type="component" value="Unassembled WGS sequence"/>
</dbReference>
<organism evidence="10 11">
    <name type="scientific">Desulfovibrio porci</name>
    <dbReference type="NCBI Taxonomy" id="2605782"/>
    <lineage>
        <taxon>Bacteria</taxon>
        <taxon>Pseudomonadati</taxon>
        <taxon>Thermodesulfobacteriota</taxon>
        <taxon>Desulfovibrionia</taxon>
        <taxon>Desulfovibrionales</taxon>
        <taxon>Desulfovibrionaceae</taxon>
        <taxon>Desulfovibrio</taxon>
    </lineage>
</organism>
<keyword evidence="3" id="KW-0808">Transferase</keyword>
<dbReference type="GO" id="GO:0016787">
    <property type="term" value="F:hydrolase activity"/>
    <property type="evidence" value="ECO:0007669"/>
    <property type="project" value="UniProtKB-KW"/>
</dbReference>
<evidence type="ECO:0000256" key="6">
    <source>
        <dbReference type="ARBA" id="ARBA00022833"/>
    </source>
</evidence>
<dbReference type="InterPro" id="IPR038371">
    <property type="entry name" value="Cu_polyphenol_OxRdtase_sf"/>
</dbReference>
<evidence type="ECO:0000256" key="8">
    <source>
        <dbReference type="ARBA" id="ARBA00048968"/>
    </source>
</evidence>
<accession>A0A6L5XJV3</accession>
<dbReference type="GO" id="GO:0005507">
    <property type="term" value="F:copper ion binding"/>
    <property type="evidence" value="ECO:0007669"/>
    <property type="project" value="TreeGrafter"/>
</dbReference>
<evidence type="ECO:0000256" key="5">
    <source>
        <dbReference type="ARBA" id="ARBA00022801"/>
    </source>
</evidence>
<proteinExistence type="inferred from homology"/>
<dbReference type="Gene3D" id="3.60.140.10">
    <property type="entry name" value="CNF1/YfiH-like putative cysteine hydrolases"/>
    <property type="match status" value="1"/>
</dbReference>
<dbReference type="CDD" id="cd16833">
    <property type="entry name" value="YfiH"/>
    <property type="match status" value="1"/>
</dbReference>
<dbReference type="PANTHER" id="PTHR30616:SF2">
    <property type="entry name" value="PURINE NUCLEOSIDE PHOSPHORYLASE LACC1"/>
    <property type="match status" value="1"/>
</dbReference>
<keyword evidence="6" id="KW-0862">Zinc</keyword>
<evidence type="ECO:0000313" key="11">
    <source>
        <dbReference type="Proteomes" id="UP000477488"/>
    </source>
</evidence>